<accession>A0A0F9TF65</accession>
<gene>
    <name evidence="2" type="ORF">LCGC14_0400680</name>
</gene>
<proteinExistence type="predicted"/>
<comment type="caution">
    <text evidence="2">The sequence shown here is derived from an EMBL/GenBank/DDBJ whole genome shotgun (WGS) entry which is preliminary data.</text>
</comment>
<dbReference type="EMBL" id="LAZR01000343">
    <property type="protein sequence ID" value="KKN73492.1"/>
    <property type="molecule type" value="Genomic_DNA"/>
</dbReference>
<evidence type="ECO:0000256" key="1">
    <source>
        <dbReference type="SAM" id="MobiDB-lite"/>
    </source>
</evidence>
<sequence>MNKLAEIQQKLIAPKGQFNSFGNYKYRSCEDILEAVKPLLGDSILLITDEVVAIMGGQGIVTKETTEKSGATTKYEFPDTRYYVKATAQFITGDITRSVSAYARESFDKKGMDAAQITGAASSYARKYALNGLFCIDDTKDPDSSAPPNDKKETKKAPDKAKTKEEKQTDLIAQAFFDYTTEHKESLAVGFMWDEAAFTRIIQEGRPETIKDFKNIVKNLPSKLVIKEIKK</sequence>
<dbReference type="Pfam" id="PF04404">
    <property type="entry name" value="ERF"/>
    <property type="match status" value="1"/>
</dbReference>
<organism evidence="2">
    <name type="scientific">marine sediment metagenome</name>
    <dbReference type="NCBI Taxonomy" id="412755"/>
    <lineage>
        <taxon>unclassified sequences</taxon>
        <taxon>metagenomes</taxon>
        <taxon>ecological metagenomes</taxon>
    </lineage>
</organism>
<dbReference type="InterPro" id="IPR007499">
    <property type="entry name" value="ERF_bacteria_virus"/>
</dbReference>
<name>A0A0F9TF65_9ZZZZ</name>
<feature type="region of interest" description="Disordered" evidence="1">
    <location>
        <begin position="139"/>
        <end position="166"/>
    </location>
</feature>
<protein>
    <submittedName>
        <fullName evidence="2">Uncharacterized protein</fullName>
    </submittedName>
</protein>
<evidence type="ECO:0000313" key="2">
    <source>
        <dbReference type="EMBL" id="KKN73492.1"/>
    </source>
</evidence>
<dbReference type="AlphaFoldDB" id="A0A0F9TF65"/>
<reference evidence="2" key="1">
    <citation type="journal article" date="2015" name="Nature">
        <title>Complex archaea that bridge the gap between prokaryotes and eukaryotes.</title>
        <authorList>
            <person name="Spang A."/>
            <person name="Saw J.H."/>
            <person name="Jorgensen S.L."/>
            <person name="Zaremba-Niedzwiedzka K."/>
            <person name="Martijn J."/>
            <person name="Lind A.E."/>
            <person name="van Eijk R."/>
            <person name="Schleper C."/>
            <person name="Guy L."/>
            <person name="Ettema T.J."/>
        </authorList>
    </citation>
    <scope>NUCLEOTIDE SEQUENCE</scope>
</reference>